<name>A0A1B8HLS4_9GAMM</name>
<comment type="similarity">
    <text evidence="7">Belongs to the phosphoethanolamine transferase family.</text>
</comment>
<dbReference type="GO" id="GO:0005886">
    <property type="term" value="C:plasma membrane"/>
    <property type="evidence" value="ECO:0007669"/>
    <property type="project" value="UniProtKB-SubCell"/>
</dbReference>
<keyword evidence="3" id="KW-0808">Transferase</keyword>
<dbReference type="EMBL" id="LZEX01000005">
    <property type="protein sequence ID" value="OBU10262.1"/>
    <property type="molecule type" value="Genomic_DNA"/>
</dbReference>
<evidence type="ECO:0000313" key="10">
    <source>
        <dbReference type="EMBL" id="OBU10262.1"/>
    </source>
</evidence>
<dbReference type="InterPro" id="IPR040423">
    <property type="entry name" value="PEA_transferase"/>
</dbReference>
<keyword evidence="6 8" id="KW-0472">Membrane</keyword>
<feature type="transmembrane region" description="Helical" evidence="8">
    <location>
        <begin position="133"/>
        <end position="153"/>
    </location>
</feature>
<keyword evidence="4 8" id="KW-0812">Transmembrane</keyword>
<protein>
    <recommendedName>
        <fullName evidence="9">Sulfatase N-terminal domain-containing protein</fullName>
    </recommendedName>
</protein>
<feature type="transmembrane region" description="Helical" evidence="8">
    <location>
        <begin position="31"/>
        <end position="46"/>
    </location>
</feature>
<dbReference type="AlphaFoldDB" id="A0A1B8HLS4"/>
<dbReference type="CDD" id="cd16017">
    <property type="entry name" value="LptA"/>
    <property type="match status" value="1"/>
</dbReference>
<dbReference type="InterPro" id="IPR000917">
    <property type="entry name" value="Sulfatase_N"/>
</dbReference>
<dbReference type="STRING" id="368603.AYY16_14445"/>
<evidence type="ECO:0000256" key="4">
    <source>
        <dbReference type="ARBA" id="ARBA00022692"/>
    </source>
</evidence>
<dbReference type="Gene3D" id="3.40.720.10">
    <property type="entry name" value="Alkaline Phosphatase, subunit A"/>
    <property type="match status" value="1"/>
</dbReference>
<feature type="domain" description="Sulfatase N-terminal" evidence="9">
    <location>
        <begin position="211"/>
        <end position="465"/>
    </location>
</feature>
<keyword evidence="5 8" id="KW-1133">Transmembrane helix</keyword>
<evidence type="ECO:0000256" key="6">
    <source>
        <dbReference type="ARBA" id="ARBA00023136"/>
    </source>
</evidence>
<dbReference type="Proteomes" id="UP000092247">
    <property type="component" value="Unassembled WGS sequence"/>
</dbReference>
<dbReference type="GO" id="GO:0016776">
    <property type="term" value="F:phosphotransferase activity, phosphate group as acceptor"/>
    <property type="evidence" value="ECO:0007669"/>
    <property type="project" value="TreeGrafter"/>
</dbReference>
<keyword evidence="2" id="KW-1003">Cell membrane</keyword>
<feature type="transmembrane region" description="Helical" evidence="8">
    <location>
        <begin position="103"/>
        <end position="121"/>
    </location>
</feature>
<dbReference type="PANTHER" id="PTHR30443">
    <property type="entry name" value="INNER MEMBRANE PROTEIN"/>
    <property type="match status" value="1"/>
</dbReference>
<dbReference type="InterPro" id="IPR058130">
    <property type="entry name" value="PEA_transf_C"/>
</dbReference>
<proteinExistence type="inferred from homology"/>
<evidence type="ECO:0000256" key="5">
    <source>
        <dbReference type="ARBA" id="ARBA00022989"/>
    </source>
</evidence>
<dbReference type="Pfam" id="PF00884">
    <property type="entry name" value="Sulfatase"/>
    <property type="match status" value="1"/>
</dbReference>
<sequence>MKKICLLLIALLIAVLFYTDANQGAAHSIKTALFTLLFLLTCGLLTRYRSGKIIAAILVLFFCAVQGMRIFLWQEYQSAFSEALAETFLATTTDEAQAMSLMYWPYLLVFLFITLLFYVFCRAIGRCFSVRTLRCAGGLFLVYLVVSGSLYYFNGKSRSDDFVWGETLTKHTPFYDLGEFFRVQHMQKMVNDVKTYQPDFHYDVVNDEIENYVLVIGESARRSDLSLYGRAEDTTPLAVAQQKNMLVFNQAVSPAPVTILSVPVSVSNIPLGQTGHFSDYADNILTLAQSAGLKTHWYSNQGVGGLGYGLIAAISFRAQTSRWNDSMVDDRTLLPDLDAALKQPGRKLIVLHIYGSHSPACKRVADKIVIPFTGEREEDCYLNSVYYTDELLGEITSRLADSRSSMLYFSDHGMIRKTDGGGETEYAHGIASPVKAAFDIPMYIWYSEKLTGNYPRGEKINALYSGSSDYWLISDWLGLRQHDKQRCASPLSDCYQPPQDIQVMDGNKVLHNYSSLKPE</sequence>
<dbReference type="GO" id="GO:0009244">
    <property type="term" value="P:lipopolysaccharide core region biosynthetic process"/>
    <property type="evidence" value="ECO:0007669"/>
    <property type="project" value="TreeGrafter"/>
</dbReference>
<evidence type="ECO:0000259" key="9">
    <source>
        <dbReference type="Pfam" id="PF00884"/>
    </source>
</evidence>
<gene>
    <name evidence="10" type="ORF">AYY17_16910</name>
</gene>
<feature type="transmembrane region" description="Helical" evidence="8">
    <location>
        <begin position="53"/>
        <end position="72"/>
    </location>
</feature>
<reference evidence="10 11" key="1">
    <citation type="submission" date="2016-06" db="EMBL/GenBank/DDBJ databases">
        <authorList>
            <person name="Kjaerup R.B."/>
            <person name="Dalgaard T.S."/>
            <person name="Juul-Madsen H.R."/>
        </authorList>
    </citation>
    <scope>NUCLEOTIDE SEQUENCE [LARGE SCALE GENOMIC DNA]</scope>
    <source>
        <strain evidence="10 11">GCSL-Mp3</strain>
    </source>
</reference>
<organism evidence="10 11">
    <name type="scientific">Morganella psychrotolerans</name>
    <dbReference type="NCBI Taxonomy" id="368603"/>
    <lineage>
        <taxon>Bacteria</taxon>
        <taxon>Pseudomonadati</taxon>
        <taxon>Pseudomonadota</taxon>
        <taxon>Gammaproteobacteria</taxon>
        <taxon>Enterobacterales</taxon>
        <taxon>Morganellaceae</taxon>
        <taxon>Morganella</taxon>
    </lineage>
</organism>
<evidence type="ECO:0000256" key="2">
    <source>
        <dbReference type="ARBA" id="ARBA00022475"/>
    </source>
</evidence>
<dbReference type="InterPro" id="IPR017850">
    <property type="entry name" value="Alkaline_phosphatase_core_sf"/>
</dbReference>
<dbReference type="SUPFAM" id="SSF53649">
    <property type="entry name" value="Alkaline phosphatase-like"/>
    <property type="match status" value="1"/>
</dbReference>
<evidence type="ECO:0000256" key="7">
    <source>
        <dbReference type="ARBA" id="ARBA00038481"/>
    </source>
</evidence>
<dbReference type="PANTHER" id="PTHR30443:SF4">
    <property type="entry name" value="PHOSPHOETHANOLAMINE TRANSFERASE OPGE-RELATED"/>
    <property type="match status" value="1"/>
</dbReference>
<comment type="subcellular location">
    <subcellularLocation>
        <location evidence="1">Cell membrane</location>
        <topology evidence="1">Multi-pass membrane protein</topology>
    </subcellularLocation>
</comment>
<evidence type="ECO:0000256" key="8">
    <source>
        <dbReference type="SAM" id="Phobius"/>
    </source>
</evidence>
<accession>A0A1B8HLS4</accession>
<evidence type="ECO:0000313" key="11">
    <source>
        <dbReference type="Proteomes" id="UP000092247"/>
    </source>
</evidence>
<comment type="caution">
    <text evidence="10">The sequence shown here is derived from an EMBL/GenBank/DDBJ whole genome shotgun (WGS) entry which is preliminary data.</text>
</comment>
<dbReference type="RefSeq" id="WP_067422243.1">
    <property type="nucleotide sequence ID" value="NZ_LZEX01000005.1"/>
</dbReference>
<evidence type="ECO:0000256" key="1">
    <source>
        <dbReference type="ARBA" id="ARBA00004651"/>
    </source>
</evidence>
<evidence type="ECO:0000256" key="3">
    <source>
        <dbReference type="ARBA" id="ARBA00022679"/>
    </source>
</evidence>